<dbReference type="Proteomes" id="UP000184112">
    <property type="component" value="Unassembled WGS sequence"/>
</dbReference>
<evidence type="ECO:0000313" key="2">
    <source>
        <dbReference type="Proteomes" id="UP000184112"/>
    </source>
</evidence>
<accession>A0A1M5V3F1</accession>
<reference evidence="1 2" key="1">
    <citation type="submission" date="2016-11" db="EMBL/GenBank/DDBJ databases">
        <authorList>
            <person name="Jaros S."/>
            <person name="Januszkiewicz K."/>
            <person name="Wedrychowicz H."/>
        </authorList>
    </citation>
    <scope>NUCLEOTIDE SEQUENCE [LARGE SCALE GENOMIC DNA]</scope>
    <source>
        <strain evidence="1 2">DSM 6792</strain>
    </source>
</reference>
<dbReference type="EMBL" id="FQWH01000015">
    <property type="protein sequence ID" value="SHH69644.1"/>
    <property type="molecule type" value="Genomic_DNA"/>
</dbReference>
<dbReference type="AlphaFoldDB" id="A0A1M5V3F1"/>
<protein>
    <recommendedName>
        <fullName evidence="3">DUF1569 domain-containing protein</fullName>
    </recommendedName>
</protein>
<proteinExistence type="predicted"/>
<gene>
    <name evidence="1" type="ORF">SAMN05444388_115116</name>
</gene>
<organism evidence="1 2">
    <name type="scientific">Flavobacterium johnsoniae</name>
    <name type="common">Cytophaga johnsonae</name>
    <dbReference type="NCBI Taxonomy" id="986"/>
    <lineage>
        <taxon>Bacteria</taxon>
        <taxon>Pseudomonadati</taxon>
        <taxon>Bacteroidota</taxon>
        <taxon>Flavobacteriia</taxon>
        <taxon>Flavobacteriales</taxon>
        <taxon>Flavobacteriaceae</taxon>
        <taxon>Flavobacterium</taxon>
    </lineage>
</organism>
<evidence type="ECO:0008006" key="3">
    <source>
        <dbReference type="Google" id="ProtNLM"/>
    </source>
</evidence>
<dbReference type="Pfam" id="PF07606">
    <property type="entry name" value="DUF1569"/>
    <property type="match status" value="1"/>
</dbReference>
<name>A0A1M5V3F1_FLAJO</name>
<dbReference type="InterPro" id="IPR011463">
    <property type="entry name" value="DUF1569"/>
</dbReference>
<sequence>MVIPAMQNVFHKEDCDQFISRINKLKIDSQPLWGKMSVDQMLAHCNVTYEMVYDNIHSKPNLLMRLLLKILAKNQVVSEKPYPRNLGTAPQFIIKGDCNFELEKNRLISYILKTQELGENEFDGKESLSFGILTSKEWNNMFAKHLDHHLSQFGV</sequence>
<evidence type="ECO:0000313" key="1">
    <source>
        <dbReference type="EMBL" id="SHH69644.1"/>
    </source>
</evidence>